<evidence type="ECO:0000313" key="3">
    <source>
        <dbReference type="Proteomes" id="UP000724874"/>
    </source>
</evidence>
<dbReference type="SUPFAM" id="SSF52540">
    <property type="entry name" value="P-loop containing nucleoside triphosphate hydrolases"/>
    <property type="match status" value="1"/>
</dbReference>
<dbReference type="AlphaFoldDB" id="A0A9P5NJR8"/>
<name>A0A9P5NJR8_GYMJU</name>
<proteinExistence type="predicted"/>
<accession>A0A9P5NJR8</accession>
<evidence type="ECO:0000256" key="1">
    <source>
        <dbReference type="SAM" id="MobiDB-lite"/>
    </source>
</evidence>
<dbReference type="Gene3D" id="3.40.50.300">
    <property type="entry name" value="P-loop containing nucleotide triphosphate hydrolases"/>
    <property type="match status" value="1"/>
</dbReference>
<protein>
    <submittedName>
        <fullName evidence="2">Uncharacterized protein</fullName>
    </submittedName>
</protein>
<feature type="region of interest" description="Disordered" evidence="1">
    <location>
        <begin position="90"/>
        <end position="110"/>
    </location>
</feature>
<dbReference type="Proteomes" id="UP000724874">
    <property type="component" value="Unassembled WGS sequence"/>
</dbReference>
<organism evidence="2 3">
    <name type="scientific">Gymnopilus junonius</name>
    <name type="common">Spectacular rustgill mushroom</name>
    <name type="synonym">Gymnopilus spectabilis subsp. junonius</name>
    <dbReference type="NCBI Taxonomy" id="109634"/>
    <lineage>
        <taxon>Eukaryota</taxon>
        <taxon>Fungi</taxon>
        <taxon>Dikarya</taxon>
        <taxon>Basidiomycota</taxon>
        <taxon>Agaricomycotina</taxon>
        <taxon>Agaricomycetes</taxon>
        <taxon>Agaricomycetidae</taxon>
        <taxon>Agaricales</taxon>
        <taxon>Agaricineae</taxon>
        <taxon>Hymenogastraceae</taxon>
        <taxon>Gymnopilus</taxon>
    </lineage>
</organism>
<dbReference type="EMBL" id="JADNYJ010000089">
    <property type="protein sequence ID" value="KAF8887669.1"/>
    <property type="molecule type" value="Genomic_DNA"/>
</dbReference>
<reference evidence="2" key="1">
    <citation type="submission" date="2020-11" db="EMBL/GenBank/DDBJ databases">
        <authorList>
            <consortium name="DOE Joint Genome Institute"/>
            <person name="Ahrendt S."/>
            <person name="Riley R."/>
            <person name="Andreopoulos W."/>
            <person name="LaButti K."/>
            <person name="Pangilinan J."/>
            <person name="Ruiz-duenas F.J."/>
            <person name="Barrasa J.M."/>
            <person name="Sanchez-Garcia M."/>
            <person name="Camarero S."/>
            <person name="Miyauchi S."/>
            <person name="Serrano A."/>
            <person name="Linde D."/>
            <person name="Babiker R."/>
            <person name="Drula E."/>
            <person name="Ayuso-Fernandez I."/>
            <person name="Pacheco R."/>
            <person name="Padilla G."/>
            <person name="Ferreira P."/>
            <person name="Barriuso J."/>
            <person name="Kellner H."/>
            <person name="Castanera R."/>
            <person name="Alfaro M."/>
            <person name="Ramirez L."/>
            <person name="Pisabarro A.G."/>
            <person name="Kuo A."/>
            <person name="Tritt A."/>
            <person name="Lipzen A."/>
            <person name="He G."/>
            <person name="Yan M."/>
            <person name="Ng V."/>
            <person name="Cullen D."/>
            <person name="Martin F."/>
            <person name="Rosso M.-N."/>
            <person name="Henrissat B."/>
            <person name="Hibbett D."/>
            <person name="Martinez A.T."/>
            <person name="Grigoriev I.V."/>
        </authorList>
    </citation>
    <scope>NUCLEOTIDE SEQUENCE</scope>
    <source>
        <strain evidence="2">AH 44721</strain>
    </source>
</reference>
<dbReference type="Gene3D" id="1.10.400.10">
    <property type="entry name" value="GI Alpha 1, domain 2-like"/>
    <property type="match status" value="1"/>
</dbReference>
<dbReference type="InterPro" id="IPR011025">
    <property type="entry name" value="GproteinA_insert"/>
</dbReference>
<gene>
    <name evidence="2" type="ORF">CPB84DRAFT_1849832</name>
</gene>
<dbReference type="OrthoDB" id="5817230at2759"/>
<evidence type="ECO:0000313" key="2">
    <source>
        <dbReference type="EMBL" id="KAF8887669.1"/>
    </source>
</evidence>
<keyword evidence="3" id="KW-1185">Reference proteome</keyword>
<sequence length="157" mass="17371">MLHQILLVGLPGSGKSTTVKYLRMMYDKEGWEVDRSSWRPVILLNVVQSIIRVVEFVKAGSMDQEASAAVLKFLSSLYLLEADLKNVVRKEDKSHTDSTTPTPTSAQDRILTGSNGRLLQAYSEPFSDILPALNRIWTSELFGSALDGNGKKSENSP</sequence>
<dbReference type="GO" id="GO:0007165">
    <property type="term" value="P:signal transduction"/>
    <property type="evidence" value="ECO:0007669"/>
    <property type="project" value="InterPro"/>
</dbReference>
<comment type="caution">
    <text evidence="2">The sequence shown here is derived from an EMBL/GenBank/DDBJ whole genome shotgun (WGS) entry which is preliminary data.</text>
</comment>
<dbReference type="InterPro" id="IPR027417">
    <property type="entry name" value="P-loop_NTPase"/>
</dbReference>